<evidence type="ECO:0000313" key="4">
    <source>
        <dbReference type="Proteomes" id="UP000256485"/>
    </source>
</evidence>
<evidence type="ECO:0000256" key="1">
    <source>
        <dbReference type="SAM" id="MobiDB-lite"/>
    </source>
</evidence>
<sequence length="89" mass="10337">MSDVGQPWTPALDLDAAESRRGENWTSEAKHPYWQRPTWRLWADDRPSGPPRGTPRRGHPREDIMRWKALTFVVFALLGVIWAAAVTWR</sequence>
<feature type="transmembrane region" description="Helical" evidence="2">
    <location>
        <begin position="69"/>
        <end position="88"/>
    </location>
</feature>
<gene>
    <name evidence="3" type="ORF">DFJ64_0632</name>
</gene>
<comment type="caution">
    <text evidence="3">The sequence shown here is derived from an EMBL/GenBank/DDBJ whole genome shotgun (WGS) entry which is preliminary data.</text>
</comment>
<name>A0A3D9V0H7_THECX</name>
<reference evidence="3 4" key="1">
    <citation type="submission" date="2018-08" db="EMBL/GenBank/DDBJ databases">
        <title>Sequencing the genomes of 1000 actinobacteria strains.</title>
        <authorList>
            <person name="Klenk H.-P."/>
        </authorList>
    </citation>
    <scope>NUCLEOTIDE SEQUENCE [LARGE SCALE GENOMIC DNA]</scope>
    <source>
        <strain evidence="3 4">DSM 22891</strain>
    </source>
</reference>
<keyword evidence="2" id="KW-0812">Transmembrane</keyword>
<dbReference type="EMBL" id="QTUC01000001">
    <property type="protein sequence ID" value="REF35258.1"/>
    <property type="molecule type" value="Genomic_DNA"/>
</dbReference>
<keyword evidence="4" id="KW-1185">Reference proteome</keyword>
<feature type="region of interest" description="Disordered" evidence="1">
    <location>
        <begin position="1"/>
        <end position="29"/>
    </location>
</feature>
<evidence type="ECO:0000256" key="2">
    <source>
        <dbReference type="SAM" id="Phobius"/>
    </source>
</evidence>
<proteinExistence type="predicted"/>
<dbReference type="AlphaFoldDB" id="A0A3D9V0H7"/>
<protein>
    <submittedName>
        <fullName evidence="3">Uncharacterized protein</fullName>
    </submittedName>
</protein>
<keyword evidence="2" id="KW-1133">Transmembrane helix</keyword>
<feature type="compositionally biased region" description="Basic and acidic residues" evidence="1">
    <location>
        <begin position="17"/>
        <end position="29"/>
    </location>
</feature>
<organism evidence="3 4">
    <name type="scientific">Thermasporomyces composti</name>
    <dbReference type="NCBI Taxonomy" id="696763"/>
    <lineage>
        <taxon>Bacteria</taxon>
        <taxon>Bacillati</taxon>
        <taxon>Actinomycetota</taxon>
        <taxon>Actinomycetes</taxon>
        <taxon>Propionibacteriales</taxon>
        <taxon>Nocardioidaceae</taxon>
        <taxon>Thermasporomyces</taxon>
    </lineage>
</organism>
<evidence type="ECO:0000313" key="3">
    <source>
        <dbReference type="EMBL" id="REF35258.1"/>
    </source>
</evidence>
<keyword evidence="2" id="KW-0472">Membrane</keyword>
<dbReference type="Proteomes" id="UP000256485">
    <property type="component" value="Unassembled WGS sequence"/>
</dbReference>
<accession>A0A3D9V0H7</accession>